<dbReference type="PANTHER" id="PTHR43013:SF1">
    <property type="entry name" value="GLUTAMYL-TRNA REDUCTASE"/>
    <property type="match status" value="1"/>
</dbReference>
<feature type="binding site" evidence="8 10">
    <location>
        <begin position="46"/>
        <end position="49"/>
    </location>
    <ligand>
        <name>substrate</name>
    </ligand>
</feature>
<feature type="domain" description="Tetrapyrrole biosynthesis glutamyl-tRNA reductase dimerisation" evidence="14">
    <location>
        <begin position="321"/>
        <end position="395"/>
    </location>
</feature>
<sequence length="414" mass="44223">MLLCLTANHRNAGFDLLDRLSVAAPEATAHLVNGSDTVDGAVVLATCNRFEAYLDIDGPDDVLPAVERTVTAMSDASGVDPEELRDAITVLRGEDVAHHLFAVGSGLESVVVGEEEIAGQMRRAFDRARTDGTTSSALERLFQHAARTSREVRTATDIGGKGRSLVRLALELASSRVTDWSAARVLVVGTGQYAATTIAALRDRGVSDVRVYSATGRAARFSARYGVRAERELSAAIGDADVVITCTARYTITVDDVPDESRRLVIDLGLPRNVDPAVATLPNVELLDLEVIALHAPLAEFRATDDARTLVQNAASAYAADQEVTPAIVALRKHVFDALDAEIARARAKGADETTVESLRHLAGVLLHTPSVRARELAREGRAEEFTAGLEALFGVVPEPREVESDRRDGTASA</sequence>
<comment type="similarity">
    <text evidence="2 8 13">Belongs to the glutamyl-tRNA reductase family.</text>
</comment>
<reference evidence="17 18" key="1">
    <citation type="submission" date="2017-11" db="EMBL/GenBank/DDBJ databases">
        <title>Genomic Encyclopedia of Archaeal and Bacterial Type Strains, Phase II (KMG-II): From Individual Species to Whole Genera.</title>
        <authorList>
            <person name="Goeker M."/>
        </authorList>
    </citation>
    <scope>NUCLEOTIDE SEQUENCE [LARGE SCALE GENOMIC DNA]</scope>
    <source>
        <strain evidence="17 18">DSM 27393</strain>
    </source>
</reference>
<dbReference type="GO" id="GO:0019353">
    <property type="term" value="P:protoporphyrinogen IX biosynthetic process from glutamate"/>
    <property type="evidence" value="ECO:0007669"/>
    <property type="project" value="TreeGrafter"/>
</dbReference>
<dbReference type="EC" id="1.2.1.70" evidence="3 8"/>
<evidence type="ECO:0000256" key="9">
    <source>
        <dbReference type="PIRSR" id="PIRSR000445-1"/>
    </source>
</evidence>
<keyword evidence="18" id="KW-1185">Reference proteome</keyword>
<dbReference type="InterPro" id="IPR036291">
    <property type="entry name" value="NAD(P)-bd_dom_sf"/>
</dbReference>
<feature type="domain" description="Glutamyl-tRNA reductase N-terminal" evidence="16">
    <location>
        <begin position="6"/>
        <end position="156"/>
    </location>
</feature>
<evidence type="ECO:0000256" key="2">
    <source>
        <dbReference type="ARBA" id="ARBA00005916"/>
    </source>
</evidence>
<evidence type="ECO:0000256" key="12">
    <source>
        <dbReference type="PIRSR" id="PIRSR000445-4"/>
    </source>
</evidence>
<dbReference type="Gene3D" id="3.40.50.720">
    <property type="entry name" value="NAD(P)-binding Rossmann-like Domain"/>
    <property type="match status" value="1"/>
</dbReference>
<dbReference type="HAMAP" id="MF_00087">
    <property type="entry name" value="Glu_tRNA_reductase"/>
    <property type="match status" value="1"/>
</dbReference>
<evidence type="ECO:0000256" key="10">
    <source>
        <dbReference type="PIRSR" id="PIRSR000445-2"/>
    </source>
</evidence>
<evidence type="ECO:0000259" key="14">
    <source>
        <dbReference type="Pfam" id="PF00745"/>
    </source>
</evidence>
<evidence type="ECO:0000259" key="15">
    <source>
        <dbReference type="Pfam" id="PF01488"/>
    </source>
</evidence>
<organism evidence="17 18">
    <name type="scientific">Diaminobutyricimonas aerilata</name>
    <dbReference type="NCBI Taxonomy" id="1162967"/>
    <lineage>
        <taxon>Bacteria</taxon>
        <taxon>Bacillati</taxon>
        <taxon>Actinomycetota</taxon>
        <taxon>Actinomycetes</taxon>
        <taxon>Micrococcales</taxon>
        <taxon>Microbacteriaceae</taxon>
        <taxon>Diaminobutyricimonas</taxon>
    </lineage>
</organism>
<evidence type="ECO:0000256" key="7">
    <source>
        <dbReference type="ARBA" id="ARBA00047464"/>
    </source>
</evidence>
<comment type="miscellaneous">
    <text evidence="8">During catalysis, the active site Cys acts as a nucleophile attacking the alpha-carbonyl group of tRNA-bound glutamate with the formation of a thioester intermediate between enzyme and glutamate, and the concomitant release of tRNA(Glu). The thioester intermediate is finally reduced by direct hydride transfer from NADPH, to form the product GSA.</text>
</comment>
<feature type="binding site" evidence="8 10">
    <location>
        <position position="120"/>
    </location>
    <ligand>
        <name>substrate</name>
    </ligand>
</feature>
<dbReference type="EMBL" id="PGFF01000001">
    <property type="protein sequence ID" value="PJJ70539.1"/>
    <property type="molecule type" value="Genomic_DNA"/>
</dbReference>
<comment type="caution">
    <text evidence="17">The sequence shown here is derived from an EMBL/GenBank/DDBJ whole genome shotgun (WGS) entry which is preliminary data.</text>
</comment>
<evidence type="ECO:0000256" key="6">
    <source>
        <dbReference type="ARBA" id="ARBA00023244"/>
    </source>
</evidence>
<gene>
    <name evidence="8" type="primary">hemA</name>
    <name evidence="17" type="ORF">CLV46_0061</name>
</gene>
<dbReference type="PROSITE" id="PS00747">
    <property type="entry name" value="GLUTR"/>
    <property type="match status" value="1"/>
</dbReference>
<keyword evidence="4 8" id="KW-0521">NADP</keyword>
<dbReference type="InterPro" id="IPR018214">
    <property type="entry name" value="GluRdtase_CS"/>
</dbReference>
<dbReference type="Proteomes" id="UP000228758">
    <property type="component" value="Unassembled WGS sequence"/>
</dbReference>
<dbReference type="InterPro" id="IPR036343">
    <property type="entry name" value="GluRdtase_N_sf"/>
</dbReference>
<dbReference type="Gene3D" id="3.30.460.30">
    <property type="entry name" value="Glutamyl-tRNA reductase, N-terminal domain"/>
    <property type="match status" value="1"/>
</dbReference>
<evidence type="ECO:0000256" key="5">
    <source>
        <dbReference type="ARBA" id="ARBA00023002"/>
    </source>
</evidence>
<keyword evidence="5 8" id="KW-0560">Oxidoreductase</keyword>
<evidence type="ECO:0000256" key="1">
    <source>
        <dbReference type="ARBA" id="ARBA00005059"/>
    </source>
</evidence>
<comment type="pathway">
    <text evidence="1 8 13">Porphyrin-containing compound metabolism; protoporphyrin-IX biosynthesis; 5-aminolevulinate from L-glutamyl-tRNA(Glu): step 1/2.</text>
</comment>
<evidence type="ECO:0000256" key="13">
    <source>
        <dbReference type="RuleBase" id="RU000584"/>
    </source>
</evidence>
<dbReference type="SUPFAM" id="SSF69742">
    <property type="entry name" value="Glutamyl tRNA-reductase catalytic, N-terminal domain"/>
    <property type="match status" value="1"/>
</dbReference>
<feature type="binding site" evidence="8 10">
    <location>
        <position position="109"/>
    </location>
    <ligand>
        <name>substrate</name>
    </ligand>
</feature>
<evidence type="ECO:0000313" key="18">
    <source>
        <dbReference type="Proteomes" id="UP000228758"/>
    </source>
</evidence>
<comment type="catalytic activity">
    <reaction evidence="7 8 13">
        <text>(S)-4-amino-5-oxopentanoate + tRNA(Glu) + NADP(+) = L-glutamyl-tRNA(Glu) + NADPH + H(+)</text>
        <dbReference type="Rhea" id="RHEA:12344"/>
        <dbReference type="Rhea" id="RHEA-COMP:9663"/>
        <dbReference type="Rhea" id="RHEA-COMP:9680"/>
        <dbReference type="ChEBI" id="CHEBI:15378"/>
        <dbReference type="ChEBI" id="CHEBI:57501"/>
        <dbReference type="ChEBI" id="CHEBI:57783"/>
        <dbReference type="ChEBI" id="CHEBI:58349"/>
        <dbReference type="ChEBI" id="CHEBI:78442"/>
        <dbReference type="ChEBI" id="CHEBI:78520"/>
        <dbReference type="EC" id="1.2.1.70"/>
    </reaction>
</comment>
<dbReference type="PANTHER" id="PTHR43013">
    <property type="entry name" value="GLUTAMYL-TRNA REDUCTASE"/>
    <property type="match status" value="1"/>
</dbReference>
<evidence type="ECO:0000256" key="8">
    <source>
        <dbReference type="HAMAP-Rule" id="MF_00087"/>
    </source>
</evidence>
<dbReference type="Pfam" id="PF00745">
    <property type="entry name" value="GlutR_dimer"/>
    <property type="match status" value="1"/>
</dbReference>
<dbReference type="InterPro" id="IPR006151">
    <property type="entry name" value="Shikm_DH/Glu-tRNA_Rdtase"/>
</dbReference>
<dbReference type="UniPathway" id="UPA00251">
    <property type="reaction ID" value="UER00316"/>
</dbReference>
<dbReference type="GO" id="GO:0008883">
    <property type="term" value="F:glutamyl-tRNA reductase activity"/>
    <property type="evidence" value="ECO:0007669"/>
    <property type="project" value="UniProtKB-UniRule"/>
</dbReference>
<evidence type="ECO:0000256" key="11">
    <source>
        <dbReference type="PIRSR" id="PIRSR000445-3"/>
    </source>
</evidence>
<feature type="site" description="Important for activity" evidence="8 12">
    <location>
        <position position="99"/>
    </location>
</feature>
<evidence type="ECO:0000259" key="16">
    <source>
        <dbReference type="Pfam" id="PF05201"/>
    </source>
</evidence>
<evidence type="ECO:0000256" key="3">
    <source>
        <dbReference type="ARBA" id="ARBA00012970"/>
    </source>
</evidence>
<protein>
    <recommendedName>
        <fullName evidence="3 8">Glutamyl-tRNA reductase</fullName>
        <shortName evidence="8">GluTR</shortName>
        <ecNumber evidence="3 8">1.2.1.70</ecNumber>
    </recommendedName>
</protein>
<dbReference type="FunFam" id="3.30.460.30:FF:000001">
    <property type="entry name" value="Glutamyl-tRNA reductase"/>
    <property type="match status" value="1"/>
</dbReference>
<comment type="subunit">
    <text evidence="8">Homodimer.</text>
</comment>
<feature type="active site" description="Nucleophile" evidence="8 9">
    <location>
        <position position="47"/>
    </location>
</feature>
<dbReference type="NCBIfam" id="TIGR01035">
    <property type="entry name" value="hemA"/>
    <property type="match status" value="1"/>
</dbReference>
<name>A0A2M9CF80_9MICO</name>
<proteinExistence type="inferred from homology"/>
<feature type="binding site" evidence="8 10">
    <location>
        <begin position="114"/>
        <end position="116"/>
    </location>
    <ligand>
        <name>substrate</name>
    </ligand>
</feature>
<dbReference type="GO" id="GO:0050661">
    <property type="term" value="F:NADP binding"/>
    <property type="evidence" value="ECO:0007669"/>
    <property type="project" value="InterPro"/>
</dbReference>
<comment type="function">
    <text evidence="8">Catalyzes the NADPH-dependent reduction of glutamyl-tRNA(Glu) to glutamate 1-semialdehyde (GSA).</text>
</comment>
<dbReference type="Pfam" id="PF01488">
    <property type="entry name" value="Shikimate_DH"/>
    <property type="match status" value="1"/>
</dbReference>
<dbReference type="NCBIfam" id="NF000750">
    <property type="entry name" value="PRK00045.3-4"/>
    <property type="match status" value="1"/>
</dbReference>
<dbReference type="InterPro" id="IPR015895">
    <property type="entry name" value="4pyrrol_synth_GluRdtase_N"/>
</dbReference>
<evidence type="ECO:0000313" key="17">
    <source>
        <dbReference type="EMBL" id="PJJ70539.1"/>
    </source>
</evidence>
<dbReference type="RefSeq" id="WP_100362949.1">
    <property type="nucleotide sequence ID" value="NZ_PGFF01000001.1"/>
</dbReference>
<dbReference type="SUPFAM" id="SSF51735">
    <property type="entry name" value="NAD(P)-binding Rossmann-fold domains"/>
    <property type="match status" value="1"/>
</dbReference>
<dbReference type="InterPro" id="IPR015896">
    <property type="entry name" value="4pyrrol_synth_GluRdtase_dimer"/>
</dbReference>
<evidence type="ECO:0000256" key="4">
    <source>
        <dbReference type="ARBA" id="ARBA00022857"/>
    </source>
</evidence>
<keyword evidence="6 8" id="KW-0627">Porphyrin biosynthesis</keyword>
<comment type="domain">
    <text evidence="8">Possesses an unusual extended V-shaped dimeric structure with each monomer consisting of three distinct domains arranged along a curved 'spinal' alpha-helix. The N-terminal catalytic domain specifically recognizes the glutamate moiety of the substrate. The second domain is the NADPH-binding domain, and the third C-terminal domain is responsible for dimerization.</text>
</comment>
<dbReference type="AlphaFoldDB" id="A0A2M9CF80"/>
<feature type="domain" description="Quinate/shikimate 5-dehydrogenase/glutamyl-tRNA reductase" evidence="15">
    <location>
        <begin position="171"/>
        <end position="290"/>
    </location>
</feature>
<dbReference type="Pfam" id="PF05201">
    <property type="entry name" value="GlutR_N"/>
    <property type="match status" value="1"/>
</dbReference>
<dbReference type="InterPro" id="IPR000343">
    <property type="entry name" value="4pyrrol_synth_GluRdtase"/>
</dbReference>
<dbReference type="PIRSF" id="PIRSF000445">
    <property type="entry name" value="4pyrrol_synth_GluRdtase"/>
    <property type="match status" value="1"/>
</dbReference>
<accession>A0A2M9CF80</accession>
<feature type="binding site" evidence="8 11">
    <location>
        <begin position="189"/>
        <end position="194"/>
    </location>
    <ligand>
        <name>NADP(+)</name>
        <dbReference type="ChEBI" id="CHEBI:58349"/>
    </ligand>
</feature>
<dbReference type="OrthoDB" id="110209at2"/>